<dbReference type="PANTHER" id="PTHR14097">
    <property type="entry name" value="OXIDOREDUCTASE HTATIP2"/>
    <property type="match status" value="1"/>
</dbReference>
<dbReference type="PANTHER" id="PTHR14097:SF7">
    <property type="entry name" value="OXIDOREDUCTASE HTATIP2"/>
    <property type="match status" value="1"/>
</dbReference>
<proteinExistence type="predicted"/>
<gene>
    <name evidence="2" type="ORF">LCGC14_0482410</name>
</gene>
<dbReference type="SUPFAM" id="SSF51735">
    <property type="entry name" value="NAD(P)-binding Rossmann-fold domains"/>
    <property type="match status" value="1"/>
</dbReference>
<dbReference type="InterPro" id="IPR036291">
    <property type="entry name" value="NAD(P)-bd_dom_sf"/>
</dbReference>
<name>A0A0F9VHT1_9ZZZZ</name>
<evidence type="ECO:0000313" key="2">
    <source>
        <dbReference type="EMBL" id="KKN65373.1"/>
    </source>
</evidence>
<organism evidence="2">
    <name type="scientific">marine sediment metagenome</name>
    <dbReference type="NCBI Taxonomy" id="412755"/>
    <lineage>
        <taxon>unclassified sequences</taxon>
        <taxon>metagenomes</taxon>
        <taxon>ecological metagenomes</taxon>
    </lineage>
</organism>
<evidence type="ECO:0000259" key="1">
    <source>
        <dbReference type="Pfam" id="PF13460"/>
    </source>
</evidence>
<dbReference type="Gene3D" id="3.40.50.720">
    <property type="entry name" value="NAD(P)-binding Rossmann-like Domain"/>
    <property type="match status" value="1"/>
</dbReference>
<reference evidence="2" key="1">
    <citation type="journal article" date="2015" name="Nature">
        <title>Complex archaea that bridge the gap between prokaryotes and eukaryotes.</title>
        <authorList>
            <person name="Spang A."/>
            <person name="Saw J.H."/>
            <person name="Jorgensen S.L."/>
            <person name="Zaremba-Niedzwiedzka K."/>
            <person name="Martijn J."/>
            <person name="Lind A.E."/>
            <person name="van Eijk R."/>
            <person name="Schleper C."/>
            <person name="Guy L."/>
            <person name="Ettema T.J."/>
        </authorList>
    </citation>
    <scope>NUCLEOTIDE SEQUENCE</scope>
</reference>
<dbReference type="AlphaFoldDB" id="A0A0F9VHT1"/>
<comment type="caution">
    <text evidence="2">The sequence shown here is derived from an EMBL/GenBank/DDBJ whole genome shotgun (WGS) entry which is preliminary data.</text>
</comment>
<dbReference type="Pfam" id="PF13460">
    <property type="entry name" value="NAD_binding_10"/>
    <property type="match status" value="1"/>
</dbReference>
<sequence>MTKTAILIGATGLVGNELLHKLLNSDRYTKVVTLSRRALPITHAKLVNHVIDFEKLTQYVELFKGDVLFSCLGTTRKRAGSTQAQRKVDFDYQFIAAQLAACNGVTHYCLVSSSGANTHSNSAYLKMKGELEQHIKALPFDKISILQPSLLLGDREQFRVAEKIGSIIFPVITRFAFLKRYKPITGEQVAKKMLSVSLAQQVKLSYYVLDELFE</sequence>
<accession>A0A0F9VHT1</accession>
<feature type="domain" description="NAD(P)-binding" evidence="1">
    <location>
        <begin position="9"/>
        <end position="154"/>
    </location>
</feature>
<dbReference type="EMBL" id="LAZR01000526">
    <property type="protein sequence ID" value="KKN65373.1"/>
    <property type="molecule type" value="Genomic_DNA"/>
</dbReference>
<protein>
    <recommendedName>
        <fullName evidence="1">NAD(P)-binding domain-containing protein</fullName>
    </recommendedName>
</protein>
<dbReference type="InterPro" id="IPR016040">
    <property type="entry name" value="NAD(P)-bd_dom"/>
</dbReference>